<evidence type="ECO:0000256" key="12">
    <source>
        <dbReference type="RuleBase" id="RU003357"/>
    </source>
</evidence>
<evidence type="ECO:0000256" key="10">
    <source>
        <dbReference type="ARBA" id="ARBA00023237"/>
    </source>
</evidence>
<feature type="domain" description="TonB-dependent receptor-like beta-barrel" evidence="14">
    <location>
        <begin position="257"/>
        <end position="754"/>
    </location>
</feature>
<evidence type="ECO:0000256" key="1">
    <source>
        <dbReference type="ARBA" id="ARBA00004571"/>
    </source>
</evidence>
<keyword evidence="17" id="KW-1185">Reference proteome</keyword>
<keyword evidence="13" id="KW-0732">Signal</keyword>
<evidence type="ECO:0000259" key="14">
    <source>
        <dbReference type="Pfam" id="PF00593"/>
    </source>
</evidence>
<keyword evidence="3 11" id="KW-1134">Transmembrane beta strand</keyword>
<keyword evidence="8 12" id="KW-0798">TonB box</keyword>
<comment type="caution">
    <text evidence="16">The sequence shown here is derived from an EMBL/GenBank/DDBJ whole genome shotgun (WGS) entry which is preliminary data.</text>
</comment>
<dbReference type="EMBL" id="BSNJ01000004">
    <property type="protein sequence ID" value="GLQ21300.1"/>
    <property type="molecule type" value="Genomic_DNA"/>
</dbReference>
<evidence type="ECO:0000256" key="7">
    <source>
        <dbReference type="ARBA" id="ARBA00023065"/>
    </source>
</evidence>
<feature type="domain" description="TonB-dependent receptor plug" evidence="15">
    <location>
        <begin position="45"/>
        <end position="157"/>
    </location>
</feature>
<evidence type="ECO:0000256" key="11">
    <source>
        <dbReference type="PROSITE-ProRule" id="PRU01360"/>
    </source>
</evidence>
<dbReference type="InterPro" id="IPR036942">
    <property type="entry name" value="Beta-barrel_TonB_sf"/>
</dbReference>
<keyword evidence="16" id="KW-0675">Receptor</keyword>
<evidence type="ECO:0000256" key="4">
    <source>
        <dbReference type="ARBA" id="ARBA00022496"/>
    </source>
</evidence>
<evidence type="ECO:0000256" key="8">
    <source>
        <dbReference type="ARBA" id="ARBA00023077"/>
    </source>
</evidence>
<dbReference type="RefSeq" id="WP_284372684.1">
    <property type="nucleotide sequence ID" value="NZ_BSNJ01000004.1"/>
</dbReference>
<feature type="signal peptide" evidence="13">
    <location>
        <begin position="1"/>
        <end position="25"/>
    </location>
</feature>
<comment type="similarity">
    <text evidence="11 12">Belongs to the TonB-dependent receptor family.</text>
</comment>
<keyword evidence="4" id="KW-0410">Iron transport</keyword>
<sequence>MTSSFSSRLLGASVLALSFALTAQAQDRSDEDVIIVTGQKIDRDLQDVNASVAVFTGDVLDQNNVLSVADALELVAGVNTTQEGRGYSIRGANVTFTQTVDAGLVNNAPLSSIYVDGVILPPFQTQGGPTRAWDVEQIEVFRGPQSTVLGRNTLSGAIVVKTKDPSQETEGAARVEFAEYGRRQYAAALGGGLTDTLSARLSVEYFEEDGDITNPFLNIDNQDFVEALSLRGKLLYEAPNAPFTAKLTLNYVESEEGFGGVYDADNRFGVPDPDPFLREGWNNTPVFDDRETKQAILELNYELNDQWSVTSLTGYSDAELFGQKDGDNGPILFEDAFRDRREKTWSQELRFNLESDRLTGVTGAFLFTSDFELENFGELGDIFLTRDGNPGLGIPSAEAAIYSNPALGLPSAVVPLLNSATPEAIEIQFGDMNTYVNDNYALFADFDYRVADQWTLSLGGRLDYQAYDYERFGAFGRLKASDVQSYLTDLEGALSSIPGFPAAAVPQVLGAVEQNYIGAISSALLPRLGSTADQSADGNDTVFLPKAGLTYDFNPNASLAFTVQRGYRTGGISFQASTGIMFPYDPEFTWNYETALRTSWLDNRLIVNANAYYIDWKDQQVGFQEDLSDPFSGKTVNAGESTVLGAEVEIIARPTDNLNLAASIGYNDTEFDEFNTGNNDFSGNPFALAPKWTGSIRGSYDFDNGLFVSGNGIFVDDRFQFERATNRLDSYVVVNARVGYRTDQFTIAGFVNNLFDEEYLTQNRSTIFSTVGNPQSFGASLSVNW</sequence>
<comment type="subcellular location">
    <subcellularLocation>
        <location evidence="1 11">Cell outer membrane</location>
        <topology evidence="1 11">Multi-pass membrane protein</topology>
    </subcellularLocation>
</comment>
<dbReference type="Pfam" id="PF00593">
    <property type="entry name" value="TonB_dep_Rec_b-barrel"/>
    <property type="match status" value="1"/>
</dbReference>
<protein>
    <submittedName>
        <fullName evidence="16">TonB-dependent receptor</fullName>
    </submittedName>
</protein>
<evidence type="ECO:0000313" key="16">
    <source>
        <dbReference type="EMBL" id="GLQ21300.1"/>
    </source>
</evidence>
<evidence type="ECO:0000313" key="17">
    <source>
        <dbReference type="Proteomes" id="UP001161390"/>
    </source>
</evidence>
<keyword evidence="6" id="KW-0408">Iron</keyword>
<dbReference type="Proteomes" id="UP001161390">
    <property type="component" value="Unassembled WGS sequence"/>
</dbReference>
<keyword evidence="10 11" id="KW-0998">Cell outer membrane</keyword>
<evidence type="ECO:0000256" key="6">
    <source>
        <dbReference type="ARBA" id="ARBA00023004"/>
    </source>
</evidence>
<reference evidence="16" key="1">
    <citation type="journal article" date="2014" name="Int. J. Syst. Evol. Microbiol.">
        <title>Complete genome of a new Firmicutes species belonging to the dominant human colonic microbiota ('Ruminococcus bicirculans') reveals two chromosomes and a selective capacity to utilize plant glucans.</title>
        <authorList>
            <consortium name="NISC Comparative Sequencing Program"/>
            <person name="Wegmann U."/>
            <person name="Louis P."/>
            <person name="Goesmann A."/>
            <person name="Henrissat B."/>
            <person name="Duncan S.H."/>
            <person name="Flint H.J."/>
        </authorList>
    </citation>
    <scope>NUCLEOTIDE SEQUENCE</scope>
    <source>
        <strain evidence="16">NBRC 108216</strain>
    </source>
</reference>
<dbReference type="SUPFAM" id="SSF56935">
    <property type="entry name" value="Porins"/>
    <property type="match status" value="1"/>
</dbReference>
<evidence type="ECO:0000259" key="15">
    <source>
        <dbReference type="Pfam" id="PF07715"/>
    </source>
</evidence>
<evidence type="ECO:0000256" key="2">
    <source>
        <dbReference type="ARBA" id="ARBA00022448"/>
    </source>
</evidence>
<gene>
    <name evidence="16" type="ORF">GCM10007854_22550</name>
</gene>
<reference evidence="16" key="2">
    <citation type="submission" date="2023-01" db="EMBL/GenBank/DDBJ databases">
        <title>Draft genome sequence of Algimonas porphyrae strain NBRC 108216.</title>
        <authorList>
            <person name="Sun Q."/>
            <person name="Mori K."/>
        </authorList>
    </citation>
    <scope>NUCLEOTIDE SEQUENCE</scope>
    <source>
        <strain evidence="16">NBRC 108216</strain>
    </source>
</reference>
<organism evidence="16 17">
    <name type="scientific">Algimonas porphyrae</name>
    <dbReference type="NCBI Taxonomy" id="1128113"/>
    <lineage>
        <taxon>Bacteria</taxon>
        <taxon>Pseudomonadati</taxon>
        <taxon>Pseudomonadota</taxon>
        <taxon>Alphaproteobacteria</taxon>
        <taxon>Maricaulales</taxon>
        <taxon>Robiginitomaculaceae</taxon>
        <taxon>Algimonas</taxon>
    </lineage>
</organism>
<keyword evidence="5 11" id="KW-0812">Transmembrane</keyword>
<dbReference type="Gene3D" id="2.40.170.20">
    <property type="entry name" value="TonB-dependent receptor, beta-barrel domain"/>
    <property type="match status" value="2"/>
</dbReference>
<feature type="chain" id="PRO_5047401761" evidence="13">
    <location>
        <begin position="26"/>
        <end position="785"/>
    </location>
</feature>
<evidence type="ECO:0000256" key="13">
    <source>
        <dbReference type="SAM" id="SignalP"/>
    </source>
</evidence>
<dbReference type="InterPro" id="IPR039426">
    <property type="entry name" value="TonB-dep_rcpt-like"/>
</dbReference>
<proteinExistence type="inferred from homology"/>
<dbReference type="PANTHER" id="PTHR32552:SF81">
    <property type="entry name" value="TONB-DEPENDENT OUTER MEMBRANE RECEPTOR"/>
    <property type="match status" value="1"/>
</dbReference>
<dbReference type="PROSITE" id="PS52016">
    <property type="entry name" value="TONB_DEPENDENT_REC_3"/>
    <property type="match status" value="1"/>
</dbReference>
<evidence type="ECO:0000256" key="5">
    <source>
        <dbReference type="ARBA" id="ARBA00022692"/>
    </source>
</evidence>
<dbReference type="InterPro" id="IPR000531">
    <property type="entry name" value="Beta-barrel_TonB"/>
</dbReference>
<evidence type="ECO:0000256" key="9">
    <source>
        <dbReference type="ARBA" id="ARBA00023136"/>
    </source>
</evidence>
<dbReference type="Pfam" id="PF07715">
    <property type="entry name" value="Plug"/>
    <property type="match status" value="1"/>
</dbReference>
<accession>A0ABQ5V178</accession>
<name>A0ABQ5V178_9PROT</name>
<dbReference type="PANTHER" id="PTHR32552">
    <property type="entry name" value="FERRICHROME IRON RECEPTOR-RELATED"/>
    <property type="match status" value="1"/>
</dbReference>
<keyword evidence="9 11" id="KW-0472">Membrane</keyword>
<dbReference type="InterPro" id="IPR012910">
    <property type="entry name" value="Plug_dom"/>
</dbReference>
<evidence type="ECO:0000256" key="3">
    <source>
        <dbReference type="ARBA" id="ARBA00022452"/>
    </source>
</evidence>
<keyword evidence="2 11" id="KW-0813">Transport</keyword>
<keyword evidence="7" id="KW-0406">Ion transport</keyword>